<dbReference type="Pfam" id="PF01841">
    <property type="entry name" value="Transglut_core"/>
    <property type="match status" value="1"/>
</dbReference>
<sequence length="346" mass="39243">MGININYRGGRRWAMSLLMQVISWLLVLVGTTASTAPPRTRTVLFGYKAVIGQLPAGTRQVDIWIPVPHSNPFQQISELTIVSPYPYQVDSAQYGNRMMHLHLQNSPGKEFPGKEFSVDMQFKATRKEHLQPQRQTRSTIEKRPVDPYMNRWLQPDRLVPIDGEIKRWAKAVVDSVGAKTDLQRARAIYNHVIATVKYDKTGTGWGRGDIYYACDARRGNCTDFHAIFIGYCRALGIPARFAIGFSLPTDRPAGQVSGYHCWAEFYSKDLGWVPIDASEAAKNPTRRAYFFGAHDENRIEFSLGRDLVLYPKQEQPLNYFIYPLVVVDGQSLTAVPPVITYRDLVD</sequence>
<dbReference type="InterPro" id="IPR038765">
    <property type="entry name" value="Papain-like_cys_pep_sf"/>
</dbReference>
<reference evidence="3" key="1">
    <citation type="submission" date="2017-09" db="EMBL/GenBank/DDBJ databases">
        <authorList>
            <person name="Varghese N."/>
            <person name="Submissions S."/>
        </authorList>
    </citation>
    <scope>NUCLEOTIDE SEQUENCE [LARGE SCALE GENOMIC DNA]</scope>
    <source>
        <strain evidence="3">DSM 29961</strain>
    </source>
</reference>
<dbReference type="InterPro" id="IPR002931">
    <property type="entry name" value="Transglutaminase-like"/>
</dbReference>
<dbReference type="EMBL" id="OCNH01000003">
    <property type="protein sequence ID" value="SOD92819.1"/>
    <property type="molecule type" value="Genomic_DNA"/>
</dbReference>
<feature type="domain" description="Transglutaminase-like" evidence="1">
    <location>
        <begin position="213"/>
        <end position="279"/>
    </location>
</feature>
<keyword evidence="2" id="KW-0645">Protease</keyword>
<gene>
    <name evidence="2" type="ORF">SAMN06269250_4196</name>
</gene>
<organism evidence="2 3">
    <name type="scientific">Spirosoma fluviale</name>
    <dbReference type="NCBI Taxonomy" id="1597977"/>
    <lineage>
        <taxon>Bacteria</taxon>
        <taxon>Pseudomonadati</taxon>
        <taxon>Bacteroidota</taxon>
        <taxon>Cytophagia</taxon>
        <taxon>Cytophagales</taxon>
        <taxon>Cytophagaceae</taxon>
        <taxon>Spirosoma</taxon>
    </lineage>
</organism>
<keyword evidence="3" id="KW-1185">Reference proteome</keyword>
<dbReference type="PANTHER" id="PTHR38339:SF1">
    <property type="entry name" value="TRANSGLUTAMINASE-LIKE DOMAIN-CONTAINING PROTEIN"/>
    <property type="match status" value="1"/>
</dbReference>
<dbReference type="RefSeq" id="WP_245877913.1">
    <property type="nucleotide sequence ID" value="NZ_OCNH01000003.1"/>
</dbReference>
<name>A0A286GCH4_9BACT</name>
<dbReference type="GO" id="GO:0008233">
    <property type="term" value="F:peptidase activity"/>
    <property type="evidence" value="ECO:0007669"/>
    <property type="project" value="UniProtKB-KW"/>
</dbReference>
<proteinExistence type="predicted"/>
<protein>
    <submittedName>
        <fullName evidence="2">Transglutaminase-like enzyme, putative cysteine protease</fullName>
    </submittedName>
</protein>
<accession>A0A286GCH4</accession>
<evidence type="ECO:0000259" key="1">
    <source>
        <dbReference type="SMART" id="SM00460"/>
    </source>
</evidence>
<evidence type="ECO:0000313" key="2">
    <source>
        <dbReference type="EMBL" id="SOD92819.1"/>
    </source>
</evidence>
<dbReference type="SMART" id="SM00460">
    <property type="entry name" value="TGc"/>
    <property type="match status" value="1"/>
</dbReference>
<evidence type="ECO:0000313" key="3">
    <source>
        <dbReference type="Proteomes" id="UP000219452"/>
    </source>
</evidence>
<dbReference type="Proteomes" id="UP000219452">
    <property type="component" value="Unassembled WGS sequence"/>
</dbReference>
<keyword evidence="2" id="KW-0378">Hydrolase</keyword>
<dbReference type="PANTHER" id="PTHR38339">
    <property type="entry name" value="TRANSGLUTAMINASE DOMAIN PROTEIN"/>
    <property type="match status" value="1"/>
</dbReference>
<dbReference type="GO" id="GO:0006508">
    <property type="term" value="P:proteolysis"/>
    <property type="evidence" value="ECO:0007669"/>
    <property type="project" value="UniProtKB-KW"/>
</dbReference>
<dbReference type="AlphaFoldDB" id="A0A286GCH4"/>
<dbReference type="SUPFAM" id="SSF54001">
    <property type="entry name" value="Cysteine proteinases"/>
    <property type="match status" value="1"/>
</dbReference>
<dbReference type="Gene3D" id="3.10.620.30">
    <property type="match status" value="1"/>
</dbReference>